<reference evidence="2" key="1">
    <citation type="submission" date="2020-10" db="EMBL/GenBank/DDBJ databases">
        <authorList>
            <person name="Kikuchi T."/>
        </authorList>
    </citation>
    <scope>NUCLEOTIDE SEQUENCE</scope>
    <source>
        <strain evidence="2">NKZ352</strain>
    </source>
</reference>
<evidence type="ECO:0000313" key="3">
    <source>
        <dbReference type="Proteomes" id="UP000835052"/>
    </source>
</evidence>
<dbReference type="EMBL" id="CAJGYM010000194">
    <property type="protein sequence ID" value="CAD6199685.1"/>
    <property type="molecule type" value="Genomic_DNA"/>
</dbReference>
<keyword evidence="3" id="KW-1185">Reference proteome</keyword>
<protein>
    <submittedName>
        <fullName evidence="2">Uncharacterized protein</fullName>
    </submittedName>
</protein>
<feature type="compositionally biased region" description="Polar residues" evidence="1">
    <location>
        <begin position="93"/>
        <end position="104"/>
    </location>
</feature>
<evidence type="ECO:0000313" key="2">
    <source>
        <dbReference type="EMBL" id="CAD6199685.1"/>
    </source>
</evidence>
<organism evidence="2 3">
    <name type="scientific">Caenorhabditis auriculariae</name>
    <dbReference type="NCBI Taxonomy" id="2777116"/>
    <lineage>
        <taxon>Eukaryota</taxon>
        <taxon>Metazoa</taxon>
        <taxon>Ecdysozoa</taxon>
        <taxon>Nematoda</taxon>
        <taxon>Chromadorea</taxon>
        <taxon>Rhabditida</taxon>
        <taxon>Rhabditina</taxon>
        <taxon>Rhabditomorpha</taxon>
        <taxon>Rhabditoidea</taxon>
        <taxon>Rhabditidae</taxon>
        <taxon>Peloderinae</taxon>
        <taxon>Caenorhabditis</taxon>
    </lineage>
</organism>
<accession>A0A8S1HT81</accession>
<proteinExistence type="predicted"/>
<dbReference type="Proteomes" id="UP000835052">
    <property type="component" value="Unassembled WGS sequence"/>
</dbReference>
<dbReference type="AlphaFoldDB" id="A0A8S1HT81"/>
<feature type="compositionally biased region" description="Basic and acidic residues" evidence="1">
    <location>
        <begin position="57"/>
        <end position="71"/>
    </location>
</feature>
<feature type="region of interest" description="Disordered" evidence="1">
    <location>
        <begin position="38"/>
        <end position="71"/>
    </location>
</feature>
<comment type="caution">
    <text evidence="2">The sequence shown here is derived from an EMBL/GenBank/DDBJ whole genome shotgun (WGS) entry which is preliminary data.</text>
</comment>
<gene>
    <name evidence="2" type="ORF">CAUJ_LOCUS15585</name>
</gene>
<sequence>MANDQGSLAKLGAELENLEISDIQEEIDELLVKLRRAEEEHQSRKAQTTEKVQAQKKAMERKNGGKDLELVEKRNNEVEELLNKQSKQEETATLRQNQAHAKNQQEMLRLEEEATELAQRLSEIKEEIRNKRLGTRTTRSERKRTIVSEIERFKEKCEKDLKAKRKELEDRNKAYNKAPEVAKLVSEGLNQHKEQMNLLCAIRDTHDLLRKQFVDVDVSFSAYLDDNMKVEELAINLMNFKHPLSQFSEVVRRARSKIETFANLRLENRKDLTGKIETLNELCRKIEMLVVSLRRDAEAGTKISVKYSQELRELMRALEAAANLSVMDDINADEYLMMSLEGRGIHDPSGFLAITSNPSDHAKGHFAIRED</sequence>
<name>A0A8S1HT81_9PELO</name>
<feature type="region of interest" description="Disordered" evidence="1">
    <location>
        <begin position="83"/>
        <end position="104"/>
    </location>
</feature>
<evidence type="ECO:0000256" key="1">
    <source>
        <dbReference type="SAM" id="MobiDB-lite"/>
    </source>
</evidence>